<proteinExistence type="predicted"/>
<keyword evidence="3" id="KW-1185">Reference proteome</keyword>
<sequence length="236" mass="25813">MIRKKIAGLLMAAGLLGMMTMTACLKTSNSSTQTVWTYSTIINAYADSTGMVFYDGSSKVDTTRFPLGFWSVLRDVPTTHSYNFRTYKTDSLICSITGVPFDSLTYHTLIAYGTKATGGKLANLEENFANIRGDSANVRFFNFCDSTGPVDVFINTVKVFSGRDYTPRTGFFPAWTTFPGSTNATVEVKPTGKDSLICKATMNLYTANVYQLVLAGYLHGVGKEKVGIYSAGYSTY</sequence>
<dbReference type="PROSITE" id="PS51257">
    <property type="entry name" value="PROKAR_LIPOPROTEIN"/>
    <property type="match status" value="1"/>
</dbReference>
<evidence type="ECO:0000256" key="1">
    <source>
        <dbReference type="SAM" id="SignalP"/>
    </source>
</evidence>
<dbReference type="Proteomes" id="UP000244450">
    <property type="component" value="Unassembled WGS sequence"/>
</dbReference>
<dbReference type="RefSeq" id="WP_108689353.1">
    <property type="nucleotide sequence ID" value="NZ_QCYK01000004.1"/>
</dbReference>
<feature type="signal peptide" evidence="1">
    <location>
        <begin position="1"/>
        <end position="23"/>
    </location>
</feature>
<comment type="caution">
    <text evidence="2">The sequence shown here is derived from an EMBL/GenBank/DDBJ whole genome shotgun (WGS) entry which is preliminary data.</text>
</comment>
<protein>
    <recommendedName>
        <fullName evidence="4">DUF4397 domain-containing protein</fullName>
    </recommendedName>
</protein>
<evidence type="ECO:0000313" key="3">
    <source>
        <dbReference type="Proteomes" id="UP000244450"/>
    </source>
</evidence>
<dbReference type="OrthoDB" id="652342at2"/>
<gene>
    <name evidence="2" type="ORF">DCC81_24230</name>
</gene>
<evidence type="ECO:0008006" key="4">
    <source>
        <dbReference type="Google" id="ProtNLM"/>
    </source>
</evidence>
<dbReference type="AlphaFoldDB" id="A0A2T7BBD3"/>
<dbReference type="EMBL" id="QCYK01000004">
    <property type="protein sequence ID" value="PUZ21702.1"/>
    <property type="molecule type" value="Genomic_DNA"/>
</dbReference>
<evidence type="ECO:0000313" key="2">
    <source>
        <dbReference type="EMBL" id="PUZ21702.1"/>
    </source>
</evidence>
<name>A0A2T7BBD3_9BACT</name>
<keyword evidence="1" id="KW-0732">Signal</keyword>
<feature type="chain" id="PRO_5015427360" description="DUF4397 domain-containing protein" evidence="1">
    <location>
        <begin position="24"/>
        <end position="236"/>
    </location>
</feature>
<reference evidence="2 3" key="1">
    <citation type="submission" date="2018-04" db="EMBL/GenBank/DDBJ databases">
        <title>Chitinophaga fuyangensis sp. nov., isolated from soil in a chemical factory.</title>
        <authorList>
            <person name="Chen K."/>
        </authorList>
    </citation>
    <scope>NUCLEOTIDE SEQUENCE [LARGE SCALE GENOMIC DNA]</scope>
    <source>
        <strain evidence="2 3">LY-1</strain>
    </source>
</reference>
<accession>A0A2T7BBD3</accession>
<organism evidence="2 3">
    <name type="scientific">Chitinophaga parva</name>
    <dbReference type="NCBI Taxonomy" id="2169414"/>
    <lineage>
        <taxon>Bacteria</taxon>
        <taxon>Pseudomonadati</taxon>
        <taxon>Bacteroidota</taxon>
        <taxon>Chitinophagia</taxon>
        <taxon>Chitinophagales</taxon>
        <taxon>Chitinophagaceae</taxon>
        <taxon>Chitinophaga</taxon>
    </lineage>
</organism>